<keyword evidence="2" id="KW-1185">Reference proteome</keyword>
<accession>A0ABY5KPQ4</accession>
<reference evidence="1 2" key="1">
    <citation type="submission" date="2022-07" db="EMBL/GenBank/DDBJ databases">
        <title>Novel species in genus cellulomonas.</title>
        <authorList>
            <person name="Ye L."/>
        </authorList>
    </citation>
    <scope>NUCLEOTIDE SEQUENCE [LARGE SCALE GENOMIC DNA]</scope>
    <source>
        <strain evidence="2">zg-B89</strain>
    </source>
</reference>
<dbReference type="RefSeq" id="WP_256769421.1">
    <property type="nucleotide sequence ID" value="NZ_CP101987.1"/>
</dbReference>
<dbReference type="Proteomes" id="UP001316384">
    <property type="component" value="Chromosome"/>
</dbReference>
<proteinExistence type="predicted"/>
<gene>
    <name evidence="1" type="ORF">NP048_02525</name>
</gene>
<name>A0ABY5KPQ4_9CELL</name>
<evidence type="ECO:0000313" key="2">
    <source>
        <dbReference type="Proteomes" id="UP001316384"/>
    </source>
</evidence>
<organism evidence="1 2">
    <name type="scientific">Cellulomonas xiejunii</name>
    <dbReference type="NCBI Taxonomy" id="2968083"/>
    <lineage>
        <taxon>Bacteria</taxon>
        <taxon>Bacillati</taxon>
        <taxon>Actinomycetota</taxon>
        <taxon>Actinomycetes</taxon>
        <taxon>Micrococcales</taxon>
        <taxon>Cellulomonadaceae</taxon>
        <taxon>Cellulomonas</taxon>
    </lineage>
</organism>
<evidence type="ECO:0000313" key="1">
    <source>
        <dbReference type="EMBL" id="UUI72365.1"/>
    </source>
</evidence>
<protein>
    <submittedName>
        <fullName evidence="1">Uncharacterized protein</fullName>
    </submittedName>
</protein>
<sequence>MPSNLTWRSAAWYVVDRERDVWLESLGTNGPVGHRVLAVCVGGRKLPFEVDPRGDVGGVRMHQVTSFGFSRKAQVSHGIEPWEPYPVPEADALVLQELAVEGMLAFMVAEADRMGYDPGDLQVQLNVPGVPVRRLADYGYAGGIPTDVERRDGVG</sequence>
<dbReference type="EMBL" id="CP101987">
    <property type="protein sequence ID" value="UUI72365.1"/>
    <property type="molecule type" value="Genomic_DNA"/>
</dbReference>